<dbReference type="EMBL" id="FUEG01000003">
    <property type="protein sequence ID" value="SJL02378.1"/>
    <property type="molecule type" value="Genomic_DNA"/>
</dbReference>
<proteinExistence type="predicted"/>
<name>A0A284R0X7_ARMOS</name>
<dbReference type="Proteomes" id="UP000219338">
    <property type="component" value="Unassembled WGS sequence"/>
</dbReference>
<accession>A0A284R0X7</accession>
<evidence type="ECO:0000313" key="2">
    <source>
        <dbReference type="Proteomes" id="UP000219338"/>
    </source>
</evidence>
<protein>
    <recommendedName>
        <fullName evidence="3">SAP domain-containing protein</fullName>
    </recommendedName>
</protein>
<organism evidence="1 2">
    <name type="scientific">Armillaria ostoyae</name>
    <name type="common">Armillaria root rot fungus</name>
    <dbReference type="NCBI Taxonomy" id="47428"/>
    <lineage>
        <taxon>Eukaryota</taxon>
        <taxon>Fungi</taxon>
        <taxon>Dikarya</taxon>
        <taxon>Basidiomycota</taxon>
        <taxon>Agaricomycotina</taxon>
        <taxon>Agaricomycetes</taxon>
        <taxon>Agaricomycetidae</taxon>
        <taxon>Agaricales</taxon>
        <taxon>Marasmiineae</taxon>
        <taxon>Physalacriaceae</taxon>
        <taxon>Armillaria</taxon>
    </lineage>
</organism>
<gene>
    <name evidence="1" type="ORF">ARMOST_05705</name>
</gene>
<reference evidence="2" key="1">
    <citation type="journal article" date="2017" name="Nat. Ecol. Evol.">
        <title>Genome expansion and lineage-specific genetic innovations in the forest pathogenic fungi Armillaria.</title>
        <authorList>
            <person name="Sipos G."/>
            <person name="Prasanna A.N."/>
            <person name="Walter M.C."/>
            <person name="O'Connor E."/>
            <person name="Balint B."/>
            <person name="Krizsan K."/>
            <person name="Kiss B."/>
            <person name="Hess J."/>
            <person name="Varga T."/>
            <person name="Slot J."/>
            <person name="Riley R."/>
            <person name="Boka B."/>
            <person name="Rigling D."/>
            <person name="Barry K."/>
            <person name="Lee J."/>
            <person name="Mihaltcheva S."/>
            <person name="LaButti K."/>
            <person name="Lipzen A."/>
            <person name="Waldron R."/>
            <person name="Moloney N.M."/>
            <person name="Sperisen C."/>
            <person name="Kredics L."/>
            <person name="Vagvoelgyi C."/>
            <person name="Patrignani A."/>
            <person name="Fitzpatrick D."/>
            <person name="Nagy I."/>
            <person name="Doyle S."/>
            <person name="Anderson J.B."/>
            <person name="Grigoriev I.V."/>
            <person name="Gueldener U."/>
            <person name="Muensterkoetter M."/>
            <person name="Nagy L.G."/>
        </authorList>
    </citation>
    <scope>NUCLEOTIDE SEQUENCE [LARGE SCALE GENOMIC DNA]</scope>
    <source>
        <strain evidence="2">C18/9</strain>
    </source>
</reference>
<evidence type="ECO:0000313" key="1">
    <source>
        <dbReference type="EMBL" id="SJL02378.1"/>
    </source>
</evidence>
<sequence>MNGKLDKHGDFETEEIDLTVETHKADWFVELCERYSLPSYGTKPVRRDRLVKFSQAGMAKWKSALFTPTRIPHKGIRNGGVTKRKPPKRVHRILQAGLLTTTTPPVIFATERSKDTRSQIVVDRILPWARTLLEKIALETATNLRHTHLPERKASGTYVGVQQMDPFENPGFAQRVTSIIEERLAVYRGSSVDAVIEPLPPSFSESPHPSMDLDTACLGLTTASTDIFPSDVDRTDSPTLPSPEPPQAVSAFVPEVSERASVVSFNDAPGRALQCTLTFADGTKMTVYKHEVPPTQPFCYTTDLQRLIQSWDDGSADWAPPPDHPIIIHGRPIPIKLWGELYRFNKMANGEWKRLKSDWSNWHFFMQAYQASGTPEAFWTIFSDPQGQHLKFSHITRILKEKRQQEDDNVAKEAKRVFDKEFINQFGYEKEGRWVRMTRHSDIAKTYRKKIRVEAESA</sequence>
<dbReference type="AlphaFoldDB" id="A0A284R0X7"/>
<keyword evidence="2" id="KW-1185">Reference proteome</keyword>
<evidence type="ECO:0008006" key="3">
    <source>
        <dbReference type="Google" id="ProtNLM"/>
    </source>
</evidence>
<dbReference type="OMA" id="MANGEWK"/>
<dbReference type="OrthoDB" id="3210866at2759"/>